<dbReference type="Proteomes" id="UP000298663">
    <property type="component" value="Unassembled WGS sequence"/>
</dbReference>
<gene>
    <name evidence="2" type="ORF">L596_014842</name>
</gene>
<accession>A0A4U5NDY9</accession>
<organism evidence="2 3">
    <name type="scientific">Steinernema carpocapsae</name>
    <name type="common">Entomopathogenic nematode</name>
    <dbReference type="NCBI Taxonomy" id="34508"/>
    <lineage>
        <taxon>Eukaryota</taxon>
        <taxon>Metazoa</taxon>
        <taxon>Ecdysozoa</taxon>
        <taxon>Nematoda</taxon>
        <taxon>Chromadorea</taxon>
        <taxon>Rhabditida</taxon>
        <taxon>Tylenchina</taxon>
        <taxon>Panagrolaimomorpha</taxon>
        <taxon>Strongyloidoidea</taxon>
        <taxon>Steinernematidae</taxon>
        <taxon>Steinernema</taxon>
    </lineage>
</organism>
<keyword evidence="3" id="KW-1185">Reference proteome</keyword>
<comment type="caution">
    <text evidence="2">The sequence shown here is derived from an EMBL/GenBank/DDBJ whole genome shotgun (WGS) entry which is preliminary data.</text>
</comment>
<evidence type="ECO:0000313" key="2">
    <source>
        <dbReference type="EMBL" id="TKR80846.1"/>
    </source>
</evidence>
<proteinExistence type="predicted"/>
<sequence length="122" mass="13528">MVALSPTLETDTLNSSVDQLEKERQKRQEWRQARLKSLDAESARAEEVMLKVQQINSRLGNISEDHSGLNSPMPLDSTYNDGINESSSFSRTNDHSAMAKNEQPAAVGAVDIGFMDDDMEAQ</sequence>
<dbReference type="EMBL" id="AZBU02000004">
    <property type="protein sequence ID" value="TKR80846.1"/>
    <property type="molecule type" value="Genomic_DNA"/>
</dbReference>
<dbReference type="OrthoDB" id="2187496at2759"/>
<evidence type="ECO:0000256" key="1">
    <source>
        <dbReference type="SAM" id="MobiDB-lite"/>
    </source>
</evidence>
<reference evidence="2 3" key="2">
    <citation type="journal article" date="2019" name="G3 (Bethesda)">
        <title>Hybrid Assembly of the Genome of the Entomopathogenic Nematode Steinernema carpocapsae Identifies the X-Chromosome.</title>
        <authorList>
            <person name="Serra L."/>
            <person name="Macchietto M."/>
            <person name="Macias-Munoz A."/>
            <person name="McGill C.J."/>
            <person name="Rodriguez I.M."/>
            <person name="Rodriguez B."/>
            <person name="Murad R."/>
            <person name="Mortazavi A."/>
        </authorList>
    </citation>
    <scope>NUCLEOTIDE SEQUENCE [LARGE SCALE GENOMIC DNA]</scope>
    <source>
        <strain evidence="2 3">ALL</strain>
    </source>
</reference>
<feature type="compositionally biased region" description="Polar residues" evidence="1">
    <location>
        <begin position="77"/>
        <end position="91"/>
    </location>
</feature>
<reference evidence="2 3" key="1">
    <citation type="journal article" date="2015" name="Genome Biol.">
        <title>Comparative genomics of Steinernema reveals deeply conserved gene regulatory networks.</title>
        <authorList>
            <person name="Dillman A.R."/>
            <person name="Macchietto M."/>
            <person name="Porter C.F."/>
            <person name="Rogers A."/>
            <person name="Williams B."/>
            <person name="Antoshechkin I."/>
            <person name="Lee M.M."/>
            <person name="Goodwin Z."/>
            <person name="Lu X."/>
            <person name="Lewis E.E."/>
            <person name="Goodrich-Blair H."/>
            <person name="Stock S.P."/>
            <person name="Adams B.J."/>
            <person name="Sternberg P.W."/>
            <person name="Mortazavi A."/>
        </authorList>
    </citation>
    <scope>NUCLEOTIDE SEQUENCE [LARGE SCALE GENOMIC DNA]</scope>
    <source>
        <strain evidence="2 3">ALL</strain>
    </source>
</reference>
<name>A0A4U5NDY9_STECR</name>
<dbReference type="AlphaFoldDB" id="A0A4U5NDY9"/>
<evidence type="ECO:0000313" key="3">
    <source>
        <dbReference type="Proteomes" id="UP000298663"/>
    </source>
</evidence>
<feature type="region of interest" description="Disordered" evidence="1">
    <location>
        <begin position="1"/>
        <end position="25"/>
    </location>
</feature>
<feature type="compositionally biased region" description="Polar residues" evidence="1">
    <location>
        <begin position="7"/>
        <end position="18"/>
    </location>
</feature>
<feature type="region of interest" description="Disordered" evidence="1">
    <location>
        <begin position="61"/>
        <end position="104"/>
    </location>
</feature>
<protein>
    <submittedName>
        <fullName evidence="2">Uncharacterized protein</fullName>
    </submittedName>
</protein>